<organism evidence="2 3">
    <name type="scientific">Phytophthora palmivora</name>
    <dbReference type="NCBI Taxonomy" id="4796"/>
    <lineage>
        <taxon>Eukaryota</taxon>
        <taxon>Sar</taxon>
        <taxon>Stramenopiles</taxon>
        <taxon>Oomycota</taxon>
        <taxon>Peronosporomycetes</taxon>
        <taxon>Peronosporales</taxon>
        <taxon>Peronosporaceae</taxon>
        <taxon>Phytophthora</taxon>
    </lineage>
</organism>
<keyword evidence="3" id="KW-1185">Reference proteome</keyword>
<evidence type="ECO:0000313" key="3">
    <source>
        <dbReference type="Proteomes" id="UP000237271"/>
    </source>
</evidence>
<feature type="region of interest" description="Disordered" evidence="1">
    <location>
        <begin position="58"/>
        <end position="79"/>
    </location>
</feature>
<evidence type="ECO:0000313" key="2">
    <source>
        <dbReference type="EMBL" id="POM63905.1"/>
    </source>
</evidence>
<sequence>MICILLDPRTKSSAKKIAAVGNIPRKEEKAIYKGGLGYLRDEHRKVFSEMTKQGKMPLLSQESTLSPCSSPSSIGWDDEDGLLLGAPIRTTKTKDEVKESEINARTDQVMQDWLDLEPEWLEIAQRQNPGKMKEELSNETTTKLTACTGLCWCYTST</sequence>
<accession>A0A2P4XED3</accession>
<proteinExistence type="predicted"/>
<protein>
    <submittedName>
        <fullName evidence="2">Uncharacterized protein</fullName>
    </submittedName>
</protein>
<reference evidence="2 3" key="1">
    <citation type="journal article" date="2017" name="Genome Biol. Evol.">
        <title>Phytophthora megakarya and P. palmivora, closely related causal agents of cacao black pod rot, underwent increases in genome sizes and gene numbers by different mechanisms.</title>
        <authorList>
            <person name="Ali S.S."/>
            <person name="Shao J."/>
            <person name="Lary D.J."/>
            <person name="Kronmiller B."/>
            <person name="Shen D."/>
            <person name="Strem M.D."/>
            <person name="Amoako-Attah I."/>
            <person name="Akrofi A.Y."/>
            <person name="Begoude B.A."/>
            <person name="Ten Hoopen G.M."/>
            <person name="Coulibaly K."/>
            <person name="Kebe B.I."/>
            <person name="Melnick R.L."/>
            <person name="Guiltinan M.J."/>
            <person name="Tyler B.M."/>
            <person name="Meinhardt L.W."/>
            <person name="Bailey B.A."/>
        </authorList>
    </citation>
    <scope>NUCLEOTIDE SEQUENCE [LARGE SCALE GENOMIC DNA]</scope>
    <source>
        <strain evidence="3">sbr112.9</strain>
    </source>
</reference>
<comment type="caution">
    <text evidence="2">The sequence shown here is derived from an EMBL/GenBank/DDBJ whole genome shotgun (WGS) entry which is preliminary data.</text>
</comment>
<evidence type="ECO:0000256" key="1">
    <source>
        <dbReference type="SAM" id="MobiDB-lite"/>
    </source>
</evidence>
<dbReference type="Proteomes" id="UP000237271">
    <property type="component" value="Unassembled WGS sequence"/>
</dbReference>
<feature type="compositionally biased region" description="Low complexity" evidence="1">
    <location>
        <begin position="59"/>
        <end position="73"/>
    </location>
</feature>
<dbReference type="AlphaFoldDB" id="A0A2P4XED3"/>
<gene>
    <name evidence="2" type="ORF">PHPALM_20638</name>
</gene>
<dbReference type="EMBL" id="NCKW01011259">
    <property type="protein sequence ID" value="POM63905.1"/>
    <property type="molecule type" value="Genomic_DNA"/>
</dbReference>
<dbReference type="OrthoDB" id="126960at2759"/>
<name>A0A2P4XED3_9STRA</name>